<keyword evidence="3" id="KW-1185">Reference proteome</keyword>
<dbReference type="SUPFAM" id="SSF53474">
    <property type="entry name" value="alpha/beta-Hydrolases"/>
    <property type="match status" value="1"/>
</dbReference>
<dbReference type="Gene3D" id="3.40.50.1820">
    <property type="entry name" value="alpha/beta hydrolase"/>
    <property type="match status" value="1"/>
</dbReference>
<sequence length="256" mass="27627">MTMPVAFSTLDVRTADGNADAYLARPDDGTAHPGVLFNMDAYGLRPWLREMMQAIAANGYTVLAPNIFYRTAPAPVLPMPDSADPEGHAKFFVALGPARAALTPEKALQDTRTYLDWLDAADFVAPGPVAVTGYCMGGRLALRAAGTFGNRIAAAASFHGGRLAVDEQPDSPHHTAAGITAELLIAHASQDDSIPPEQISRLEKALDAAHVRYTSVVYPDTRHGFTMRDTPVFDQAAYDRHLTDLLDLLHRAFRSA</sequence>
<accession>A0ABZ1Z356</accession>
<feature type="domain" description="Dienelactone hydrolase" evidence="1">
    <location>
        <begin position="20"/>
        <end position="251"/>
    </location>
</feature>
<dbReference type="PANTHER" id="PTHR46623">
    <property type="entry name" value="CARBOXYMETHYLENEBUTENOLIDASE-RELATED"/>
    <property type="match status" value="1"/>
</dbReference>
<evidence type="ECO:0000313" key="2">
    <source>
        <dbReference type="EMBL" id="WUV48424.1"/>
    </source>
</evidence>
<organism evidence="2 3">
    <name type="scientific">Nocardia vinacea</name>
    <dbReference type="NCBI Taxonomy" id="96468"/>
    <lineage>
        <taxon>Bacteria</taxon>
        <taxon>Bacillati</taxon>
        <taxon>Actinomycetota</taxon>
        <taxon>Actinomycetes</taxon>
        <taxon>Mycobacteriales</taxon>
        <taxon>Nocardiaceae</taxon>
        <taxon>Nocardia</taxon>
    </lineage>
</organism>
<dbReference type="GO" id="GO:0016787">
    <property type="term" value="F:hydrolase activity"/>
    <property type="evidence" value="ECO:0007669"/>
    <property type="project" value="UniProtKB-KW"/>
</dbReference>
<dbReference type="InterPro" id="IPR002925">
    <property type="entry name" value="Dienelactn_hydro"/>
</dbReference>
<dbReference type="PANTHER" id="PTHR46623:SF10">
    <property type="entry name" value="CARBOXYMETHYLENEBUTENOLIDASE HOMOLOG"/>
    <property type="match status" value="1"/>
</dbReference>
<keyword evidence="2" id="KW-0378">Hydrolase</keyword>
<name>A0ABZ1Z356_9NOCA</name>
<dbReference type="Proteomes" id="UP001432062">
    <property type="component" value="Chromosome"/>
</dbReference>
<reference evidence="2" key="1">
    <citation type="submission" date="2022-10" db="EMBL/GenBank/DDBJ databases">
        <title>The complete genomes of actinobacterial strains from the NBC collection.</title>
        <authorList>
            <person name="Joergensen T.S."/>
            <person name="Alvarez Arevalo M."/>
            <person name="Sterndorff E.B."/>
            <person name="Faurdal D."/>
            <person name="Vuksanovic O."/>
            <person name="Mourched A.-S."/>
            <person name="Charusanti P."/>
            <person name="Shaw S."/>
            <person name="Blin K."/>
            <person name="Weber T."/>
        </authorList>
    </citation>
    <scope>NUCLEOTIDE SEQUENCE</scope>
    <source>
        <strain evidence="2">NBC_01482</strain>
    </source>
</reference>
<gene>
    <name evidence="2" type="ORF">OG563_09630</name>
</gene>
<dbReference type="RefSeq" id="WP_327101453.1">
    <property type="nucleotide sequence ID" value="NZ_CP109149.1"/>
</dbReference>
<dbReference type="EMBL" id="CP109441">
    <property type="protein sequence ID" value="WUV48424.1"/>
    <property type="molecule type" value="Genomic_DNA"/>
</dbReference>
<dbReference type="Pfam" id="PF01738">
    <property type="entry name" value="DLH"/>
    <property type="match status" value="1"/>
</dbReference>
<dbReference type="InterPro" id="IPR029058">
    <property type="entry name" value="AB_hydrolase_fold"/>
</dbReference>
<protein>
    <submittedName>
        <fullName evidence="2">Dienelactone hydrolase family protein</fullName>
    </submittedName>
</protein>
<evidence type="ECO:0000259" key="1">
    <source>
        <dbReference type="Pfam" id="PF01738"/>
    </source>
</evidence>
<evidence type="ECO:0000313" key="3">
    <source>
        <dbReference type="Proteomes" id="UP001432062"/>
    </source>
</evidence>
<proteinExistence type="predicted"/>
<dbReference type="InterPro" id="IPR051049">
    <property type="entry name" value="Dienelactone_hydrolase-like"/>
</dbReference>